<gene>
    <name evidence="1" type="ORF">AMTR_s00048p00180940</name>
</gene>
<dbReference type="Gramene" id="ERN15615">
    <property type="protein sequence ID" value="ERN15615"/>
    <property type="gene ID" value="AMTR_s00048p00180940"/>
</dbReference>
<evidence type="ECO:0000313" key="2">
    <source>
        <dbReference type="Proteomes" id="UP000017836"/>
    </source>
</evidence>
<dbReference type="EMBL" id="KI392502">
    <property type="protein sequence ID" value="ERN15615.1"/>
    <property type="molecule type" value="Genomic_DNA"/>
</dbReference>
<reference evidence="2" key="1">
    <citation type="journal article" date="2013" name="Science">
        <title>The Amborella genome and the evolution of flowering plants.</title>
        <authorList>
            <consortium name="Amborella Genome Project"/>
        </authorList>
    </citation>
    <scope>NUCLEOTIDE SEQUENCE [LARGE SCALE GENOMIC DNA]</scope>
</reference>
<proteinExistence type="predicted"/>
<dbReference type="Proteomes" id="UP000017836">
    <property type="component" value="Unassembled WGS sequence"/>
</dbReference>
<protein>
    <submittedName>
        <fullName evidence="1">Uncharacterized protein</fullName>
    </submittedName>
</protein>
<evidence type="ECO:0000313" key="1">
    <source>
        <dbReference type="EMBL" id="ERN15615.1"/>
    </source>
</evidence>
<dbReference type="AlphaFoldDB" id="U5D065"/>
<sequence>MGSIAPHGSHHLSTKAYFLELDGIGSQKPIQTKRWMTPHSSLDGLLNWNSCTVQRRQEWSLIEANAYSQPVPDGKGTYVSHVFSTSSRWTRNICFEIRLMPRDMGWHMTKAIITIVIQKGLLNQNNRDIS</sequence>
<accession>U5D065</accession>
<dbReference type="HOGENOM" id="CLU_1940960_0_0_1"/>
<name>U5D065_AMBTC</name>
<organism evidence="1 2">
    <name type="scientific">Amborella trichopoda</name>
    <dbReference type="NCBI Taxonomy" id="13333"/>
    <lineage>
        <taxon>Eukaryota</taxon>
        <taxon>Viridiplantae</taxon>
        <taxon>Streptophyta</taxon>
        <taxon>Embryophyta</taxon>
        <taxon>Tracheophyta</taxon>
        <taxon>Spermatophyta</taxon>
        <taxon>Magnoliopsida</taxon>
        <taxon>Amborellales</taxon>
        <taxon>Amborellaceae</taxon>
        <taxon>Amborella</taxon>
    </lineage>
</organism>
<keyword evidence="2" id="KW-1185">Reference proteome</keyword>